<dbReference type="EMBL" id="LWDL01000013">
    <property type="protein sequence ID" value="OQW52335.1"/>
    <property type="molecule type" value="Genomic_DNA"/>
</dbReference>
<evidence type="ECO:0000256" key="1">
    <source>
        <dbReference type="SAM" id="Phobius"/>
    </source>
</evidence>
<dbReference type="PROSITE" id="PS50125">
    <property type="entry name" value="GUANYLATE_CYCLASE_2"/>
    <property type="match status" value="1"/>
</dbReference>
<evidence type="ECO:0000313" key="4">
    <source>
        <dbReference type="Proteomes" id="UP000192872"/>
    </source>
</evidence>
<evidence type="ECO:0000313" key="3">
    <source>
        <dbReference type="EMBL" id="OQW52335.1"/>
    </source>
</evidence>
<dbReference type="SUPFAM" id="SSF55073">
    <property type="entry name" value="Nucleotide cyclase"/>
    <property type="match status" value="1"/>
</dbReference>
<keyword evidence="1" id="KW-0812">Transmembrane</keyword>
<feature type="transmembrane region" description="Helical" evidence="1">
    <location>
        <begin position="357"/>
        <end position="377"/>
    </location>
</feature>
<accession>A0A1W9HY03</accession>
<comment type="caution">
    <text evidence="3">The sequence shown here is derived from an EMBL/GenBank/DDBJ whole genome shotgun (WGS) entry which is preliminary data.</text>
</comment>
<proteinExistence type="predicted"/>
<dbReference type="GO" id="GO:0004016">
    <property type="term" value="F:adenylate cyclase activity"/>
    <property type="evidence" value="ECO:0007669"/>
    <property type="project" value="UniProtKB-ARBA"/>
</dbReference>
<dbReference type="AlphaFoldDB" id="A0A1W9HY03"/>
<feature type="transmembrane region" description="Helical" evidence="1">
    <location>
        <begin position="384"/>
        <end position="403"/>
    </location>
</feature>
<protein>
    <recommendedName>
        <fullName evidence="2">Guanylate cyclase domain-containing protein</fullName>
    </recommendedName>
</protein>
<dbReference type="RefSeq" id="WP_376802308.1">
    <property type="nucleotide sequence ID" value="NZ_DBNB01000034.1"/>
</dbReference>
<dbReference type="Gene3D" id="3.30.70.1230">
    <property type="entry name" value="Nucleotide cyclase"/>
    <property type="match status" value="1"/>
</dbReference>
<evidence type="ECO:0000259" key="2">
    <source>
        <dbReference type="PROSITE" id="PS50125"/>
    </source>
</evidence>
<dbReference type="CDD" id="cd07302">
    <property type="entry name" value="CHD"/>
    <property type="match status" value="1"/>
</dbReference>
<dbReference type="InterPro" id="IPR001054">
    <property type="entry name" value="A/G_cyclase"/>
</dbReference>
<keyword evidence="1" id="KW-1133">Transmembrane helix</keyword>
<dbReference type="GO" id="GO:0006171">
    <property type="term" value="P:cAMP biosynthetic process"/>
    <property type="evidence" value="ECO:0007669"/>
    <property type="project" value="TreeGrafter"/>
</dbReference>
<dbReference type="Proteomes" id="UP000192872">
    <property type="component" value="Unassembled WGS sequence"/>
</dbReference>
<dbReference type="SMART" id="SM01080">
    <property type="entry name" value="CHASE2"/>
    <property type="match status" value="1"/>
</dbReference>
<dbReference type="STRING" id="1827387.A4S15_08135"/>
<dbReference type="PANTHER" id="PTHR43081:SF1">
    <property type="entry name" value="ADENYLATE CYCLASE, TERMINAL-DIFFERENTIATION SPECIFIC"/>
    <property type="match status" value="1"/>
</dbReference>
<feature type="domain" description="Guanylate cyclase" evidence="2">
    <location>
        <begin position="475"/>
        <end position="613"/>
    </location>
</feature>
<feature type="transmembrane region" description="Helical" evidence="1">
    <location>
        <begin position="7"/>
        <end position="26"/>
    </location>
</feature>
<dbReference type="GO" id="GO:0035556">
    <property type="term" value="P:intracellular signal transduction"/>
    <property type="evidence" value="ECO:0007669"/>
    <property type="project" value="InterPro"/>
</dbReference>
<name>A0A1W9HY03_9HYPH</name>
<dbReference type="SMART" id="SM00044">
    <property type="entry name" value="CYCc"/>
    <property type="match status" value="1"/>
</dbReference>
<keyword evidence="1" id="KW-0472">Membrane</keyword>
<gene>
    <name evidence="3" type="ORF">A4S15_08135</name>
</gene>
<dbReference type="InterPro" id="IPR029787">
    <property type="entry name" value="Nucleotide_cyclase"/>
</dbReference>
<dbReference type="Pfam" id="PF00211">
    <property type="entry name" value="Guanylate_cyc"/>
    <property type="match status" value="1"/>
</dbReference>
<dbReference type="InterPro" id="IPR050697">
    <property type="entry name" value="Adenylyl/Guanylyl_Cyclase_3/4"/>
</dbReference>
<dbReference type="InterPro" id="IPR007890">
    <property type="entry name" value="CHASE2"/>
</dbReference>
<organism evidence="3 4">
    <name type="scientific">Candidatus Raskinella chloraquaticus</name>
    <dbReference type="NCBI Taxonomy" id="1951219"/>
    <lineage>
        <taxon>Bacteria</taxon>
        <taxon>Pseudomonadati</taxon>
        <taxon>Pseudomonadota</taxon>
        <taxon>Alphaproteobacteria</taxon>
        <taxon>Hyphomicrobiales</taxon>
        <taxon>Phreatobacteraceae</taxon>
        <taxon>Candidatus Raskinella</taxon>
    </lineage>
</organism>
<dbReference type="PANTHER" id="PTHR43081">
    <property type="entry name" value="ADENYLATE CYCLASE, TERMINAL-DIFFERENTIATION SPECIFIC-RELATED"/>
    <property type="match status" value="1"/>
</dbReference>
<reference evidence="3 4" key="1">
    <citation type="journal article" date="2017" name="Water Res.">
        <title>Comammox in drinking water systems.</title>
        <authorList>
            <person name="Wang Y."/>
            <person name="Ma L."/>
            <person name="Mao Y."/>
            <person name="Jiang X."/>
            <person name="Xia Y."/>
            <person name="Yu K."/>
            <person name="Li B."/>
            <person name="Zhang T."/>
        </authorList>
    </citation>
    <scope>NUCLEOTIDE SEQUENCE [LARGE SCALE GENOMIC DNA]</scope>
    <source>
        <strain evidence="3">SG_bin8</strain>
    </source>
</reference>
<sequence length="739" mass="79708">MRYANRLYWLAVGIPFALIVFFEIAAPHALAPLRDLVFDSYQRLSPRQWDADAPVRIIDIDDASLTRIGQWPWPRTRMAQLVDKLSAMGAAVVAFDIALAEGDRTSPDQILSLLPPSAARDAVARDIVDLPTNDAVFAAAIAGKPVVLGAIATASPLTITLPQKHGWVTAGDDPAQFVPRFASAVLPLPDFAAQASGIGMLNWLPDRDQTIRRVPVLLGVGGKLALGLAAEALRVAQGVDTVIVKSSNASGETAFGAATGVNAVKIGQFVIDTGSSGDVRVRFSAHEPRRFVPAWQILADEIKPDEIEGRIFFIGSSAAGLLDQRTTPIDATIPGVEVHAQLVEHIIAGGQLSRPDWALGAEAALAILSCVIFMVFLPRTPAIILGLLGAGVVAVLVGGSWYLFHQGGILVDPVVPSASGGVIYLAGLSCLYWQEQAQKRQVRSAFERFVAPAVVERLAGDPSRLVLGGENRTLTLMFCDLRSFTTLSEGMSAQELTRFMNDYLTPMTDLVLDHNGTVDKYMGDAIMAFWNAPLDDDKHAINAGRTALLMIDRLAELNQRWQAQASAQGRHFPIARFGIGLNTGECCVGNLGSTRRFDYSAIGDEVNVASRLEGATKYLGVDLLAAETTHDLAPDLPWIEVDLVRLKGKVQATRLFTLMGSEEEAARGDFAAYRLAHHEVLDAYRERRFEAVIDKANAARALAPLRLAGLYDVYSKRATALLLAPPPADWDGSTTMDDK</sequence>
<dbReference type="Pfam" id="PF05226">
    <property type="entry name" value="CHASE2"/>
    <property type="match status" value="1"/>
</dbReference>
<feature type="transmembrane region" description="Helical" evidence="1">
    <location>
        <begin position="415"/>
        <end position="433"/>
    </location>
</feature>